<name>X0U259_9ZZZZ</name>
<organism evidence="5">
    <name type="scientific">marine sediment metagenome</name>
    <dbReference type="NCBI Taxonomy" id="412755"/>
    <lineage>
        <taxon>unclassified sequences</taxon>
        <taxon>metagenomes</taxon>
        <taxon>ecological metagenomes</taxon>
    </lineage>
</organism>
<evidence type="ECO:0000256" key="1">
    <source>
        <dbReference type="ARBA" id="ARBA00001917"/>
    </source>
</evidence>
<comment type="caution">
    <text evidence="5">The sequence shown here is derived from an EMBL/GenBank/DDBJ whole genome shotgun (WGS) entry which is preliminary data.</text>
</comment>
<dbReference type="InterPro" id="IPR005720">
    <property type="entry name" value="Dihydroorotate_DH_cat"/>
</dbReference>
<dbReference type="EMBL" id="BARS01019668">
    <property type="protein sequence ID" value="GAF93446.1"/>
    <property type="molecule type" value="Genomic_DNA"/>
</dbReference>
<proteinExistence type="predicted"/>
<dbReference type="InterPro" id="IPR001295">
    <property type="entry name" value="Dihydroorotate_DH_CS"/>
</dbReference>
<gene>
    <name evidence="5" type="ORF">S01H1_31832</name>
</gene>
<dbReference type="PROSITE" id="PS00912">
    <property type="entry name" value="DHODEHASE_2"/>
    <property type="match status" value="1"/>
</dbReference>
<evidence type="ECO:0000259" key="4">
    <source>
        <dbReference type="Pfam" id="PF01180"/>
    </source>
</evidence>
<dbReference type="InterPro" id="IPR013785">
    <property type="entry name" value="Aldolase_TIM"/>
</dbReference>
<evidence type="ECO:0000313" key="5">
    <source>
        <dbReference type="EMBL" id="GAF93446.1"/>
    </source>
</evidence>
<dbReference type="SUPFAM" id="SSF51395">
    <property type="entry name" value="FMN-linked oxidoreductases"/>
    <property type="match status" value="1"/>
</dbReference>
<comment type="pathway">
    <text evidence="2">Pyrimidine metabolism; UMP biosynthesis via de novo pathway.</text>
</comment>
<accession>X0U259</accession>
<feature type="domain" description="Dihydroorotate dehydrogenase catalytic" evidence="4">
    <location>
        <begin position="1"/>
        <end position="46"/>
    </location>
</feature>
<protein>
    <recommendedName>
        <fullName evidence="4">Dihydroorotate dehydrogenase catalytic domain-containing protein</fullName>
    </recommendedName>
</protein>
<comment type="cofactor">
    <cofactor evidence="1">
        <name>FMN</name>
        <dbReference type="ChEBI" id="CHEBI:58210"/>
    </cofactor>
</comment>
<evidence type="ECO:0000256" key="3">
    <source>
        <dbReference type="ARBA" id="ARBA00023002"/>
    </source>
</evidence>
<dbReference type="Gene3D" id="3.20.20.70">
    <property type="entry name" value="Aldolase class I"/>
    <property type="match status" value="1"/>
</dbReference>
<dbReference type="GO" id="GO:0004152">
    <property type="term" value="F:dihydroorotate dehydrogenase activity"/>
    <property type="evidence" value="ECO:0007669"/>
    <property type="project" value="UniProtKB-ARBA"/>
</dbReference>
<dbReference type="GO" id="GO:0006207">
    <property type="term" value="P:'de novo' pyrimidine nucleobase biosynthetic process"/>
    <property type="evidence" value="ECO:0007669"/>
    <property type="project" value="InterPro"/>
</dbReference>
<dbReference type="GO" id="GO:0044205">
    <property type="term" value="P:'de novo' UMP biosynthetic process"/>
    <property type="evidence" value="ECO:0007669"/>
    <property type="project" value="UniProtKB-UniPathway"/>
</dbReference>
<keyword evidence="3" id="KW-0560">Oxidoreductase</keyword>
<dbReference type="UniPathway" id="UPA00070"/>
<dbReference type="AlphaFoldDB" id="X0U259"/>
<reference evidence="5" key="1">
    <citation type="journal article" date="2014" name="Front. Microbiol.">
        <title>High frequency of phylogenetically diverse reductive dehalogenase-homologous genes in deep subseafloor sedimentary metagenomes.</title>
        <authorList>
            <person name="Kawai M."/>
            <person name="Futagami T."/>
            <person name="Toyoda A."/>
            <person name="Takaki Y."/>
            <person name="Nishi S."/>
            <person name="Hori S."/>
            <person name="Arai W."/>
            <person name="Tsubouchi T."/>
            <person name="Morono Y."/>
            <person name="Uchiyama I."/>
            <person name="Ito T."/>
            <person name="Fujiyama A."/>
            <person name="Inagaki F."/>
            <person name="Takami H."/>
        </authorList>
    </citation>
    <scope>NUCLEOTIDE SEQUENCE</scope>
    <source>
        <strain evidence="5">Expedition CK06-06</strain>
    </source>
</reference>
<dbReference type="GO" id="GO:0005737">
    <property type="term" value="C:cytoplasm"/>
    <property type="evidence" value="ECO:0007669"/>
    <property type="project" value="InterPro"/>
</dbReference>
<sequence length="67" mass="7174">MIGLGGIMDYHDALEFLLVGARAIQVGTANLINPKAAMEIVNGLTDFCIREKISNINEIIGSLVTSQ</sequence>
<dbReference type="Pfam" id="PF01180">
    <property type="entry name" value="DHO_dh"/>
    <property type="match status" value="1"/>
</dbReference>
<evidence type="ECO:0000256" key="2">
    <source>
        <dbReference type="ARBA" id="ARBA00004725"/>
    </source>
</evidence>